<feature type="domain" description="C2H2-type" evidence="3">
    <location>
        <begin position="79"/>
        <end position="101"/>
    </location>
</feature>
<feature type="region of interest" description="Disordered" evidence="2">
    <location>
        <begin position="50"/>
        <end position="79"/>
    </location>
</feature>
<organism evidence="4">
    <name type="scientific">Spirodela intermedia</name>
    <name type="common">Intermediate duckweed</name>
    <dbReference type="NCBI Taxonomy" id="51605"/>
    <lineage>
        <taxon>Eukaryota</taxon>
        <taxon>Viridiplantae</taxon>
        <taxon>Streptophyta</taxon>
        <taxon>Embryophyta</taxon>
        <taxon>Tracheophyta</taxon>
        <taxon>Spermatophyta</taxon>
        <taxon>Magnoliopsida</taxon>
        <taxon>Liliopsida</taxon>
        <taxon>Araceae</taxon>
        <taxon>Lemnoideae</taxon>
        <taxon>Spirodela</taxon>
    </lineage>
</organism>
<feature type="compositionally biased region" description="Polar residues" evidence="2">
    <location>
        <begin position="197"/>
        <end position="210"/>
    </location>
</feature>
<feature type="compositionally biased region" description="Basic and acidic residues" evidence="2">
    <location>
        <begin position="50"/>
        <end position="72"/>
    </location>
</feature>
<feature type="compositionally biased region" description="Basic and acidic residues" evidence="2">
    <location>
        <begin position="91"/>
        <end position="101"/>
    </location>
</feature>
<dbReference type="EMBL" id="CACRZD030000014">
    <property type="protein sequence ID" value="CAA6671212.1"/>
    <property type="molecule type" value="Genomic_DNA"/>
</dbReference>
<evidence type="ECO:0000313" key="4">
    <source>
        <dbReference type="EMBL" id="CAA2631969.1"/>
    </source>
</evidence>
<evidence type="ECO:0000256" key="2">
    <source>
        <dbReference type="SAM" id="MobiDB-lite"/>
    </source>
</evidence>
<feature type="region of interest" description="Disordered" evidence="2">
    <location>
        <begin position="197"/>
        <end position="279"/>
    </location>
</feature>
<dbReference type="Proteomes" id="UP001189122">
    <property type="component" value="Unassembled WGS sequence"/>
</dbReference>
<proteinExistence type="predicted"/>
<dbReference type="EMBL" id="LR743601">
    <property type="protein sequence ID" value="CAA2631969.1"/>
    <property type="molecule type" value="Genomic_DNA"/>
</dbReference>
<evidence type="ECO:0000259" key="3">
    <source>
        <dbReference type="PROSITE" id="PS50157"/>
    </source>
</evidence>
<feature type="compositionally biased region" description="Low complexity" evidence="2">
    <location>
        <begin position="109"/>
        <end position="123"/>
    </location>
</feature>
<evidence type="ECO:0000313" key="5">
    <source>
        <dbReference type="Proteomes" id="UP001189122"/>
    </source>
</evidence>
<dbReference type="InterPro" id="IPR013087">
    <property type="entry name" value="Znf_C2H2_type"/>
</dbReference>
<feature type="region of interest" description="Disordered" evidence="2">
    <location>
        <begin position="91"/>
        <end position="158"/>
    </location>
</feature>
<keyword evidence="1" id="KW-0863">Zinc-finger</keyword>
<protein>
    <recommendedName>
        <fullName evidence="3">C2H2-type domain-containing protein</fullName>
    </recommendedName>
</protein>
<evidence type="ECO:0000256" key="1">
    <source>
        <dbReference type="PROSITE-ProRule" id="PRU00042"/>
    </source>
</evidence>
<feature type="compositionally biased region" description="Basic and acidic residues" evidence="2">
    <location>
        <begin position="229"/>
        <end position="238"/>
    </location>
</feature>
<dbReference type="PROSITE" id="PS50157">
    <property type="entry name" value="ZINC_FINGER_C2H2_2"/>
    <property type="match status" value="1"/>
</dbReference>
<dbReference type="AlphaFoldDB" id="A0A7I8JP31"/>
<keyword evidence="1" id="KW-0479">Metal-binding</keyword>
<gene>
    <name evidence="4" type="ORF">SI7747_14017617</name>
</gene>
<keyword evidence="1" id="KW-0862">Zinc</keyword>
<dbReference type="GO" id="GO:0008270">
    <property type="term" value="F:zinc ion binding"/>
    <property type="evidence" value="ECO:0007669"/>
    <property type="project" value="UniProtKB-KW"/>
</dbReference>
<sequence>MVFFLEIRKASILRPESNTSPPHPPQFSSSSRILRGAAAFRREERCELDEQFHRQEVSGEEGAPRARWKQEPSDSLSVCGRTFRSKEAMFGHLRSHPDRKPRAPPSPGGPQAAPAGDPAAENGGTSGDTRGVEASKENGVAPQSSVAARPCRKKRTKMQRTGLEELNCGAVRGAAATTRRPRWGTACTNAISAAVSSLQGRPSVATSANTGKDRTAPPCPQPAPWGRAMDIDLKRPPPSEDDSSDVSDTTHKLLSRMGSSCARPPLLRTAPPCAPAIKS</sequence>
<keyword evidence="5" id="KW-1185">Reference proteome</keyword>
<name>A0A7I8JP31_SPIIN</name>
<reference evidence="4 5" key="1">
    <citation type="submission" date="2019-12" db="EMBL/GenBank/DDBJ databases">
        <authorList>
            <person name="Scholz U."/>
            <person name="Mascher M."/>
            <person name="Fiebig A."/>
        </authorList>
    </citation>
    <scope>NUCLEOTIDE SEQUENCE</scope>
</reference>
<accession>A0A7I8JP31</accession>